<protein>
    <recommendedName>
        <fullName evidence="4">Adenosine 5'-phosphosulfate reductase</fullName>
        <shortName evidence="4">APS reductase</shortName>
        <ecNumber evidence="4">1.8.4.10</ecNumber>
    </recommendedName>
    <alternativeName>
        <fullName evidence="4">5'-adenylylsulfate reductase</fullName>
    </alternativeName>
    <alternativeName>
        <fullName evidence="4">Thioredoxin-dependent 5'-adenylylsulfate reductase</fullName>
    </alternativeName>
</protein>
<comment type="function">
    <text evidence="4">Catalyzes the formation of sulfite from adenosine 5'-phosphosulfate (APS) using thioredoxin as an electron donor.</text>
</comment>
<keyword evidence="4" id="KW-0963">Cytoplasm</keyword>
<dbReference type="GO" id="GO:0070814">
    <property type="term" value="P:hydrogen sulfide biosynthetic process"/>
    <property type="evidence" value="ECO:0007669"/>
    <property type="project" value="UniProtKB-UniRule"/>
</dbReference>
<feature type="binding site" evidence="4">
    <location>
        <position position="218"/>
    </location>
    <ligand>
        <name>[4Fe-4S] cluster</name>
        <dbReference type="ChEBI" id="CHEBI:49883"/>
    </ligand>
</feature>
<dbReference type="Gene3D" id="3.40.50.620">
    <property type="entry name" value="HUPs"/>
    <property type="match status" value="1"/>
</dbReference>
<dbReference type="RefSeq" id="WP_206292481.1">
    <property type="nucleotide sequence ID" value="NZ_CP063458.1"/>
</dbReference>
<dbReference type="HAMAP" id="MF_00063">
    <property type="entry name" value="CysH"/>
    <property type="match status" value="1"/>
</dbReference>
<dbReference type="CDD" id="cd23945">
    <property type="entry name" value="PAPS_reductase"/>
    <property type="match status" value="1"/>
</dbReference>
<dbReference type="GO" id="GO:0019379">
    <property type="term" value="P:sulfate assimilation, phosphoadenylyl sulfate reduction by phosphoadenylyl-sulfate reductase (thioredoxin)"/>
    <property type="evidence" value="ECO:0007669"/>
    <property type="project" value="UniProtKB-UniRule"/>
</dbReference>
<dbReference type="InterPro" id="IPR002500">
    <property type="entry name" value="PAPS_reduct_dom"/>
</dbReference>
<proteinExistence type="inferred from homology"/>
<keyword evidence="7" id="KW-1185">Reference proteome</keyword>
<dbReference type="GO" id="GO:0051539">
    <property type="term" value="F:4 iron, 4 sulfur cluster binding"/>
    <property type="evidence" value="ECO:0007669"/>
    <property type="project" value="UniProtKB-UniRule"/>
</dbReference>
<comment type="cofactor">
    <cofactor evidence="4">
        <name>[4Fe-4S] cluster</name>
        <dbReference type="ChEBI" id="CHEBI:49883"/>
    </cofactor>
    <text evidence="4">Binds 1 [4Fe-4S] cluster per subunit.</text>
</comment>
<dbReference type="NCBIfam" id="NF002537">
    <property type="entry name" value="PRK02090.1"/>
    <property type="match status" value="1"/>
</dbReference>
<organism evidence="6 7">
    <name type="scientific">Humisphaera borealis</name>
    <dbReference type="NCBI Taxonomy" id="2807512"/>
    <lineage>
        <taxon>Bacteria</taxon>
        <taxon>Pseudomonadati</taxon>
        <taxon>Planctomycetota</taxon>
        <taxon>Phycisphaerae</taxon>
        <taxon>Tepidisphaerales</taxon>
        <taxon>Tepidisphaeraceae</taxon>
        <taxon>Humisphaera</taxon>
    </lineage>
</organism>
<evidence type="ECO:0000259" key="5">
    <source>
        <dbReference type="Pfam" id="PF01507"/>
    </source>
</evidence>
<sequence>MTVIAPDKPQVSTDPLDLEAINPMLESQDPAGICRWASAQFGGELVMTSSFGAESALLLHLATRVKPDIKVIMIDTGYLFPETWQHMEALRRRLDLNVWVYRTKNDPIAWLGQNGEGNASWRNDVDRCCNTNKNEPMERAMAELRPSAWLRGIRRNQADTRKEKPFVEWSKRYRCYAVSPLLNWSTRDIYLYMKQNELPYHPLYEKGYLSIGCNPESCTRAVKPGEDPRAGRWSGTDKIECGINVNSNSLDSAGL</sequence>
<dbReference type="KEGG" id="hbs:IPV69_25125"/>
<comment type="catalytic activity">
    <reaction evidence="4">
        <text>[thioredoxin]-disulfide + sulfite + AMP + 2 H(+) = adenosine 5'-phosphosulfate + [thioredoxin]-dithiol</text>
        <dbReference type="Rhea" id="RHEA:21976"/>
        <dbReference type="Rhea" id="RHEA-COMP:10698"/>
        <dbReference type="Rhea" id="RHEA-COMP:10700"/>
        <dbReference type="ChEBI" id="CHEBI:15378"/>
        <dbReference type="ChEBI" id="CHEBI:17359"/>
        <dbReference type="ChEBI" id="CHEBI:29950"/>
        <dbReference type="ChEBI" id="CHEBI:50058"/>
        <dbReference type="ChEBI" id="CHEBI:58243"/>
        <dbReference type="ChEBI" id="CHEBI:456215"/>
        <dbReference type="EC" id="1.8.4.10"/>
    </reaction>
</comment>
<accession>A0A7M2WX95</accession>
<dbReference type="Proteomes" id="UP000593765">
    <property type="component" value="Chromosome"/>
</dbReference>
<dbReference type="GO" id="GO:0043866">
    <property type="term" value="F:adenylyl-sulfate reductase (thioredoxin) activity"/>
    <property type="evidence" value="ECO:0007669"/>
    <property type="project" value="UniProtKB-EC"/>
</dbReference>
<dbReference type="SUPFAM" id="SSF52402">
    <property type="entry name" value="Adenine nucleotide alpha hydrolases-like"/>
    <property type="match status" value="1"/>
</dbReference>
<dbReference type="EC" id="1.8.4.10" evidence="4"/>
<keyword evidence="2 4" id="KW-0560">Oxidoreductase</keyword>
<dbReference type="GO" id="GO:0005737">
    <property type="term" value="C:cytoplasm"/>
    <property type="evidence" value="ECO:0007669"/>
    <property type="project" value="UniProtKB-SubCell"/>
</dbReference>
<evidence type="ECO:0000256" key="1">
    <source>
        <dbReference type="ARBA" id="ARBA00009732"/>
    </source>
</evidence>
<dbReference type="PIRSF" id="PIRSF000857">
    <property type="entry name" value="PAPS_reductase"/>
    <property type="match status" value="1"/>
</dbReference>
<dbReference type="PANTHER" id="PTHR46509">
    <property type="entry name" value="PHOSPHOADENOSINE PHOSPHOSULFATE REDUCTASE"/>
    <property type="match status" value="1"/>
</dbReference>
<comment type="similarity">
    <text evidence="1 4">Belongs to the PAPS reductase family. CysH subfamily.</text>
</comment>
<reference evidence="6 7" key="1">
    <citation type="submission" date="2020-10" db="EMBL/GenBank/DDBJ databases">
        <title>Wide distribution of Phycisphaera-like planctomycetes from WD2101 soil group in peatlands and genome analysis of the first cultivated representative.</title>
        <authorList>
            <person name="Dedysh S.N."/>
            <person name="Beletsky A.V."/>
            <person name="Ivanova A."/>
            <person name="Kulichevskaya I.S."/>
            <person name="Suzina N.E."/>
            <person name="Philippov D.A."/>
            <person name="Rakitin A.L."/>
            <person name="Mardanov A.V."/>
            <person name="Ravin N.V."/>
        </authorList>
    </citation>
    <scope>NUCLEOTIDE SEQUENCE [LARGE SCALE GENOMIC DNA]</scope>
    <source>
        <strain evidence="6 7">M1803</strain>
    </source>
</reference>
<keyword evidence="4" id="KW-0408">Iron</keyword>
<feature type="active site" description="Nucleophile; cysteine thiosulfonate intermediate" evidence="4">
    <location>
        <position position="241"/>
    </location>
</feature>
<evidence type="ECO:0000313" key="7">
    <source>
        <dbReference type="Proteomes" id="UP000593765"/>
    </source>
</evidence>
<evidence type="ECO:0000313" key="6">
    <source>
        <dbReference type="EMBL" id="QOV89441.1"/>
    </source>
</evidence>
<comment type="pathway">
    <text evidence="3 4">Sulfur metabolism; hydrogen sulfide biosynthesis; sulfite from sulfate.</text>
</comment>
<gene>
    <name evidence="4" type="primary">cysH</name>
    <name evidence="6" type="ORF">IPV69_25125</name>
</gene>
<dbReference type="EMBL" id="CP063458">
    <property type="protein sequence ID" value="QOV89441.1"/>
    <property type="molecule type" value="Genomic_DNA"/>
</dbReference>
<name>A0A7M2WX95_9BACT</name>
<dbReference type="PANTHER" id="PTHR46509:SF1">
    <property type="entry name" value="PHOSPHOADENOSINE PHOSPHOSULFATE REDUCTASE"/>
    <property type="match status" value="1"/>
</dbReference>
<keyword evidence="4" id="KW-0479">Metal-binding</keyword>
<dbReference type="Pfam" id="PF01507">
    <property type="entry name" value="PAPS_reduct"/>
    <property type="match status" value="1"/>
</dbReference>
<evidence type="ECO:0000256" key="4">
    <source>
        <dbReference type="HAMAP-Rule" id="MF_00063"/>
    </source>
</evidence>
<dbReference type="AlphaFoldDB" id="A0A7M2WX95"/>
<feature type="binding site" evidence="4">
    <location>
        <position position="128"/>
    </location>
    <ligand>
        <name>[4Fe-4S] cluster</name>
        <dbReference type="ChEBI" id="CHEBI:49883"/>
    </ligand>
</feature>
<evidence type="ECO:0000256" key="3">
    <source>
        <dbReference type="ARBA" id="ARBA00024327"/>
    </source>
</evidence>
<dbReference type="GO" id="GO:0046872">
    <property type="term" value="F:metal ion binding"/>
    <property type="evidence" value="ECO:0007669"/>
    <property type="project" value="UniProtKB-KW"/>
</dbReference>
<feature type="domain" description="Phosphoadenosine phosphosulphate reductase" evidence="5">
    <location>
        <begin position="45"/>
        <end position="216"/>
    </location>
</feature>
<evidence type="ECO:0000256" key="2">
    <source>
        <dbReference type="ARBA" id="ARBA00023002"/>
    </source>
</evidence>
<dbReference type="InterPro" id="IPR014729">
    <property type="entry name" value="Rossmann-like_a/b/a_fold"/>
</dbReference>
<feature type="binding site" evidence="4">
    <location>
        <position position="129"/>
    </location>
    <ligand>
        <name>[4Fe-4S] cluster</name>
        <dbReference type="ChEBI" id="CHEBI:49883"/>
    </ligand>
</feature>
<dbReference type="GO" id="GO:0004604">
    <property type="term" value="F:phosphoadenylyl-sulfate reductase (thioredoxin) activity"/>
    <property type="evidence" value="ECO:0007669"/>
    <property type="project" value="UniProtKB-UniRule"/>
</dbReference>
<dbReference type="InterPro" id="IPR004511">
    <property type="entry name" value="PAPS/APS_Rdtase"/>
</dbReference>
<dbReference type="NCBIfam" id="TIGR00434">
    <property type="entry name" value="cysH"/>
    <property type="match status" value="1"/>
</dbReference>
<feature type="binding site" evidence="4">
    <location>
        <position position="213"/>
    </location>
    <ligand>
        <name>[4Fe-4S] cluster</name>
        <dbReference type="ChEBI" id="CHEBI:49883"/>
    </ligand>
</feature>
<keyword evidence="4" id="KW-0411">Iron-sulfur</keyword>
<comment type="subcellular location">
    <subcellularLocation>
        <location evidence="4">Cytoplasm</location>
    </subcellularLocation>
</comment>